<dbReference type="CDD" id="cd16922">
    <property type="entry name" value="HATPase_EvgS-ArcB-TorS-like"/>
    <property type="match status" value="1"/>
</dbReference>
<feature type="domain" description="Response regulatory" evidence="17">
    <location>
        <begin position="609"/>
        <end position="726"/>
    </location>
</feature>
<dbReference type="Gene3D" id="3.30.450.20">
    <property type="entry name" value="PAS domain"/>
    <property type="match status" value="1"/>
</dbReference>
<dbReference type="CDD" id="cd17546">
    <property type="entry name" value="REC_hyHK_CKI1_RcsC-like"/>
    <property type="match status" value="1"/>
</dbReference>
<dbReference type="SUPFAM" id="SSF55785">
    <property type="entry name" value="PYP-like sensor domain (PAS domain)"/>
    <property type="match status" value="1"/>
</dbReference>
<dbReference type="InterPro" id="IPR011006">
    <property type="entry name" value="CheY-like_superfamily"/>
</dbReference>
<dbReference type="SMART" id="SM00448">
    <property type="entry name" value="REC"/>
    <property type="match status" value="1"/>
</dbReference>
<sequence length="861" mass="93481">MFRKQIESEPTDNKQRTKHLAVGVGLAFAIIAAIGLSLDVDRRLEMLNAQVGETTALWTASRAELDLAILSEADQAAPAQSVDILRSRVTEFRDGIAMLEDQLAAETLQDDPRFAPAMAELSAFADDLANSAAQTDAELVAGLPALADRARTLLPIMSELSTAARIVFAQRAEFERQAMAGTLYRMAATAVSLVLILSIFAMVLMRLSRRAQAQAAQQRDTATRLQRIFETSLDAVLVFDSKGRISAFNGAAENMFGYDAEEALGAEIAELVVPEYRKAAFYRELEAYAGTGASGIVGAGRLEMEARRKSGALFPVELSVDRVADRDGPVFVAFVRDITERRETEASLVEARDKALAGERAKAEFLAVMSHEMRTPLNGLLGTLSLLRDTRLDAQQKTYVNNMSASGQLLMHHVNDVLEISKFEAGKILIANTAFNPDSLLHELIEGQRSVAEANSNQLGYEWLSDPVPAMNGDPVRLRQVLLNLISNAIKFTRNGSVSLECEVLEIGDGEALEFRVVDTGIGIPEAELDRIFGDFETLDSTYGRRAEGTGLGLGISRRLTEAMGGQIGVDSIEGEGSIFWIRLPLERAELHDADETTASYTHINRALDVLIVEDNQINRVVLRDMLLAEGHNVTEAMNGEEGVRIAEMRRFDIILMDISMPIMDGVQATRMIRDGDGPSHETPILAVTAHALPDEIRAFGAAGMNDTVGKPIERNDLLAKLASYCGTEPPESPLAMVDAEPQGPAAKIGAVDDQRLRELMQDLGADATGQLLDRFIRETDATLEEIGDSETRPVDDLVPRLHKIAGSAAVLGAASLHSRLGQLEALGKSGEEAPFREGLADLAPIWAQTRAEMVDMVGRA</sequence>
<evidence type="ECO:0000256" key="9">
    <source>
        <dbReference type="ARBA" id="ARBA00022777"/>
    </source>
</evidence>
<evidence type="ECO:0000256" key="11">
    <source>
        <dbReference type="ARBA" id="ARBA00022989"/>
    </source>
</evidence>
<dbReference type="CDD" id="cd00082">
    <property type="entry name" value="HisKA"/>
    <property type="match status" value="1"/>
</dbReference>
<dbReference type="PROSITE" id="PS50112">
    <property type="entry name" value="PAS"/>
    <property type="match status" value="1"/>
</dbReference>
<dbReference type="GO" id="GO:0005886">
    <property type="term" value="C:plasma membrane"/>
    <property type="evidence" value="ECO:0007669"/>
    <property type="project" value="UniProtKB-SubCell"/>
</dbReference>
<keyword evidence="7" id="KW-0808">Transferase</keyword>
<dbReference type="InterPro" id="IPR036641">
    <property type="entry name" value="HPT_dom_sf"/>
</dbReference>
<keyword evidence="10" id="KW-0067">ATP-binding</keyword>
<dbReference type="Gene3D" id="1.20.120.160">
    <property type="entry name" value="HPT domain"/>
    <property type="match status" value="1"/>
</dbReference>
<evidence type="ECO:0000256" key="10">
    <source>
        <dbReference type="ARBA" id="ARBA00022840"/>
    </source>
</evidence>
<feature type="modified residue" description="4-aspartylphosphate" evidence="14">
    <location>
        <position position="658"/>
    </location>
</feature>
<feature type="domain" description="Histidine kinase" evidence="16">
    <location>
        <begin position="368"/>
        <end position="588"/>
    </location>
</feature>
<keyword evidence="9" id="KW-0418">Kinase</keyword>
<dbReference type="CDD" id="cd00130">
    <property type="entry name" value="PAS"/>
    <property type="match status" value="1"/>
</dbReference>
<protein>
    <recommendedName>
        <fullName evidence="3">histidine kinase</fullName>
        <ecNumber evidence="3">2.7.13.3</ecNumber>
    </recommendedName>
</protein>
<evidence type="ECO:0000256" key="13">
    <source>
        <dbReference type="ARBA" id="ARBA00023136"/>
    </source>
</evidence>
<dbReference type="GO" id="GO:0000155">
    <property type="term" value="F:phosphorelay sensor kinase activity"/>
    <property type="evidence" value="ECO:0007669"/>
    <property type="project" value="InterPro"/>
</dbReference>
<evidence type="ECO:0000259" key="16">
    <source>
        <dbReference type="PROSITE" id="PS50109"/>
    </source>
</evidence>
<feature type="domain" description="PAS" evidence="18">
    <location>
        <begin position="221"/>
        <end position="275"/>
    </location>
</feature>
<evidence type="ECO:0000256" key="4">
    <source>
        <dbReference type="ARBA" id="ARBA00022475"/>
    </source>
</evidence>
<dbReference type="Gene3D" id="1.10.287.130">
    <property type="match status" value="1"/>
</dbReference>
<dbReference type="SMART" id="SM00387">
    <property type="entry name" value="HATPase_c"/>
    <property type="match status" value="1"/>
</dbReference>
<keyword evidence="4" id="KW-1003">Cell membrane</keyword>
<feature type="transmembrane region" description="Helical" evidence="15">
    <location>
        <begin position="20"/>
        <end position="38"/>
    </location>
</feature>
<evidence type="ECO:0000259" key="18">
    <source>
        <dbReference type="PROSITE" id="PS50112"/>
    </source>
</evidence>
<dbReference type="Proteomes" id="UP000199340">
    <property type="component" value="Unassembled WGS sequence"/>
</dbReference>
<reference evidence="20 21" key="1">
    <citation type="submission" date="2016-10" db="EMBL/GenBank/DDBJ databases">
        <authorList>
            <person name="de Groot N.N."/>
        </authorList>
    </citation>
    <scope>NUCLEOTIDE SEQUENCE [LARGE SCALE GENOMIC DNA]</scope>
    <source>
        <strain evidence="20 21">DSM 28010</strain>
    </source>
</reference>
<dbReference type="InterPro" id="IPR036097">
    <property type="entry name" value="HisK_dim/P_sf"/>
</dbReference>
<dbReference type="InterPro" id="IPR003661">
    <property type="entry name" value="HisK_dim/P_dom"/>
</dbReference>
<dbReference type="InterPro" id="IPR036890">
    <property type="entry name" value="HATPase_C_sf"/>
</dbReference>
<dbReference type="OrthoDB" id="9801651at2"/>
<dbReference type="Gene3D" id="3.40.50.2300">
    <property type="match status" value="1"/>
</dbReference>
<keyword evidence="10" id="KW-0547">Nucleotide-binding</keyword>
<dbReference type="SUPFAM" id="SSF55874">
    <property type="entry name" value="ATPase domain of HSP90 chaperone/DNA topoisomerase II/histidine kinase"/>
    <property type="match status" value="1"/>
</dbReference>
<evidence type="ECO:0000256" key="8">
    <source>
        <dbReference type="ARBA" id="ARBA00022692"/>
    </source>
</evidence>
<dbReference type="InterPro" id="IPR004358">
    <property type="entry name" value="Sig_transdc_His_kin-like_C"/>
</dbReference>
<evidence type="ECO:0000256" key="6">
    <source>
        <dbReference type="ARBA" id="ARBA00022553"/>
    </source>
</evidence>
<dbReference type="InterPro" id="IPR001789">
    <property type="entry name" value="Sig_transdc_resp-reg_receiver"/>
</dbReference>
<evidence type="ECO:0000256" key="1">
    <source>
        <dbReference type="ARBA" id="ARBA00000085"/>
    </source>
</evidence>
<dbReference type="PANTHER" id="PTHR43047">
    <property type="entry name" value="TWO-COMPONENT HISTIDINE PROTEIN KINASE"/>
    <property type="match status" value="1"/>
</dbReference>
<evidence type="ECO:0000256" key="15">
    <source>
        <dbReference type="SAM" id="Phobius"/>
    </source>
</evidence>
<dbReference type="InterPro" id="IPR008207">
    <property type="entry name" value="Sig_transdc_His_kin_Hpt_dom"/>
</dbReference>
<evidence type="ECO:0000259" key="17">
    <source>
        <dbReference type="PROSITE" id="PS50110"/>
    </source>
</evidence>
<evidence type="ECO:0000256" key="14">
    <source>
        <dbReference type="PROSITE-ProRule" id="PRU00169"/>
    </source>
</evidence>
<dbReference type="InterPro" id="IPR003594">
    <property type="entry name" value="HATPase_dom"/>
</dbReference>
<comment type="subcellular location">
    <subcellularLocation>
        <location evidence="2">Cell inner membrane</location>
        <topology evidence="2">Multi-pass membrane protein</topology>
    </subcellularLocation>
</comment>
<dbReference type="SMART" id="SM00388">
    <property type="entry name" value="HisKA"/>
    <property type="match status" value="1"/>
</dbReference>
<dbReference type="Pfam" id="PF00512">
    <property type="entry name" value="HisKA"/>
    <property type="match status" value="1"/>
</dbReference>
<dbReference type="Pfam" id="PF00072">
    <property type="entry name" value="Response_reg"/>
    <property type="match status" value="1"/>
</dbReference>
<dbReference type="InterPro" id="IPR000014">
    <property type="entry name" value="PAS"/>
</dbReference>
<dbReference type="Gene3D" id="3.30.565.10">
    <property type="entry name" value="Histidine kinase-like ATPase, C-terminal domain"/>
    <property type="match status" value="1"/>
</dbReference>
<dbReference type="Pfam" id="PF13426">
    <property type="entry name" value="PAS_9"/>
    <property type="match status" value="1"/>
</dbReference>
<evidence type="ECO:0000256" key="12">
    <source>
        <dbReference type="ARBA" id="ARBA00023012"/>
    </source>
</evidence>
<keyword evidence="12" id="KW-0902">Two-component regulatory system</keyword>
<dbReference type="SUPFAM" id="SSF52172">
    <property type="entry name" value="CheY-like"/>
    <property type="match status" value="1"/>
</dbReference>
<comment type="catalytic activity">
    <reaction evidence="1">
        <text>ATP + protein L-histidine = ADP + protein N-phospho-L-histidine.</text>
        <dbReference type="EC" id="2.7.13.3"/>
    </reaction>
</comment>
<feature type="domain" description="PAC" evidence="19">
    <location>
        <begin position="300"/>
        <end position="350"/>
    </location>
</feature>
<organism evidence="20 21">
    <name type="scientific">Lutimaribacter saemankumensis</name>
    <dbReference type="NCBI Taxonomy" id="490829"/>
    <lineage>
        <taxon>Bacteria</taxon>
        <taxon>Pseudomonadati</taxon>
        <taxon>Pseudomonadota</taxon>
        <taxon>Alphaproteobacteria</taxon>
        <taxon>Rhodobacterales</taxon>
        <taxon>Roseobacteraceae</taxon>
        <taxon>Lutimaribacter</taxon>
    </lineage>
</organism>
<dbReference type="PANTHER" id="PTHR43047:SF78">
    <property type="entry name" value="SENSORY_REGULATORY PROTEIN RPFC"/>
    <property type="match status" value="1"/>
</dbReference>
<keyword evidence="21" id="KW-1185">Reference proteome</keyword>
<accession>A0A1G8Q1X5</accession>
<dbReference type="NCBIfam" id="TIGR00229">
    <property type="entry name" value="sensory_box"/>
    <property type="match status" value="1"/>
</dbReference>
<dbReference type="EMBL" id="FNEB01000007">
    <property type="protein sequence ID" value="SDI98717.1"/>
    <property type="molecule type" value="Genomic_DNA"/>
</dbReference>
<dbReference type="SMART" id="SM00091">
    <property type="entry name" value="PAS"/>
    <property type="match status" value="1"/>
</dbReference>
<evidence type="ECO:0000313" key="20">
    <source>
        <dbReference type="EMBL" id="SDI98717.1"/>
    </source>
</evidence>
<dbReference type="InterPro" id="IPR005467">
    <property type="entry name" value="His_kinase_dom"/>
</dbReference>
<keyword evidence="5" id="KW-0997">Cell inner membrane</keyword>
<name>A0A1G8Q1X5_9RHOB</name>
<evidence type="ECO:0000313" key="21">
    <source>
        <dbReference type="Proteomes" id="UP000199340"/>
    </source>
</evidence>
<dbReference type="EC" id="2.7.13.3" evidence="3"/>
<keyword evidence="8 15" id="KW-0812">Transmembrane</keyword>
<dbReference type="FunFam" id="3.30.565.10:FF:000010">
    <property type="entry name" value="Sensor histidine kinase RcsC"/>
    <property type="match status" value="1"/>
</dbReference>
<dbReference type="STRING" id="490829.SAMN05421850_10783"/>
<dbReference type="AlphaFoldDB" id="A0A1G8Q1X5"/>
<keyword evidence="6 14" id="KW-0597">Phosphoprotein</keyword>
<keyword evidence="11 15" id="KW-1133">Transmembrane helix</keyword>
<dbReference type="SUPFAM" id="SSF47384">
    <property type="entry name" value="Homodimeric domain of signal transducing histidine kinase"/>
    <property type="match status" value="1"/>
</dbReference>
<gene>
    <name evidence="20" type="ORF">SAMN05421850_10783</name>
</gene>
<evidence type="ECO:0000256" key="5">
    <source>
        <dbReference type="ARBA" id="ARBA00022519"/>
    </source>
</evidence>
<dbReference type="SUPFAM" id="SSF47226">
    <property type="entry name" value="Histidine-containing phosphotransfer domain, HPT domain"/>
    <property type="match status" value="1"/>
</dbReference>
<proteinExistence type="predicted"/>
<dbReference type="InterPro" id="IPR000700">
    <property type="entry name" value="PAS-assoc_C"/>
</dbReference>
<dbReference type="PROSITE" id="PS50109">
    <property type="entry name" value="HIS_KIN"/>
    <property type="match status" value="1"/>
</dbReference>
<dbReference type="Pfam" id="PF01627">
    <property type="entry name" value="Hpt"/>
    <property type="match status" value="1"/>
</dbReference>
<evidence type="ECO:0000256" key="3">
    <source>
        <dbReference type="ARBA" id="ARBA00012438"/>
    </source>
</evidence>
<dbReference type="RefSeq" id="WP_090029250.1">
    <property type="nucleotide sequence ID" value="NZ_FNEB01000007.1"/>
</dbReference>
<dbReference type="PROSITE" id="PS50110">
    <property type="entry name" value="RESPONSE_REGULATORY"/>
    <property type="match status" value="1"/>
</dbReference>
<keyword evidence="13 15" id="KW-0472">Membrane</keyword>
<evidence type="ECO:0000256" key="2">
    <source>
        <dbReference type="ARBA" id="ARBA00004429"/>
    </source>
</evidence>
<dbReference type="PROSITE" id="PS50113">
    <property type="entry name" value="PAC"/>
    <property type="match status" value="1"/>
</dbReference>
<evidence type="ECO:0000256" key="7">
    <source>
        <dbReference type="ARBA" id="ARBA00022679"/>
    </source>
</evidence>
<dbReference type="InterPro" id="IPR035965">
    <property type="entry name" value="PAS-like_dom_sf"/>
</dbReference>
<dbReference type="PRINTS" id="PR00344">
    <property type="entry name" value="BCTRLSENSOR"/>
</dbReference>
<evidence type="ECO:0000259" key="19">
    <source>
        <dbReference type="PROSITE" id="PS50113"/>
    </source>
</evidence>
<dbReference type="Pfam" id="PF02518">
    <property type="entry name" value="HATPase_c"/>
    <property type="match status" value="1"/>
</dbReference>
<feature type="transmembrane region" description="Helical" evidence="15">
    <location>
        <begin position="183"/>
        <end position="205"/>
    </location>
</feature>